<gene>
    <name evidence="2" type="ORF">QWT69_12820</name>
</gene>
<feature type="transmembrane region" description="Helical" evidence="1">
    <location>
        <begin position="56"/>
        <end position="78"/>
    </location>
</feature>
<feature type="transmembrane region" description="Helical" evidence="1">
    <location>
        <begin position="173"/>
        <end position="191"/>
    </location>
</feature>
<proteinExistence type="predicted"/>
<reference evidence="2 3" key="1">
    <citation type="submission" date="2023-06" db="EMBL/GenBank/DDBJ databases">
        <title>Sporosarcina sp. nov., isolated from Korean tranditional fermented seafood 'Jeotgal'.</title>
        <authorList>
            <person name="Yang A.I."/>
            <person name="Shin N.-R."/>
        </authorList>
    </citation>
    <scope>NUCLEOTIDE SEQUENCE [LARGE SCALE GENOMIC DNA]</scope>
    <source>
        <strain evidence="2 3">T2O-4</strain>
    </source>
</reference>
<dbReference type="EMBL" id="CP129118">
    <property type="protein sequence ID" value="WOV86751.1"/>
    <property type="molecule type" value="Genomic_DNA"/>
</dbReference>
<dbReference type="Proteomes" id="UP001303902">
    <property type="component" value="Chromosome"/>
</dbReference>
<keyword evidence="1" id="KW-1133">Transmembrane helix</keyword>
<evidence type="ECO:0000313" key="2">
    <source>
        <dbReference type="EMBL" id="WOV86751.1"/>
    </source>
</evidence>
<protein>
    <submittedName>
        <fullName evidence="2">CDP-alcohol phosphatidyltransferase family protein</fullName>
        <ecNumber evidence="2">2.7.8.-</ecNumber>
    </submittedName>
</protein>
<keyword evidence="1" id="KW-0812">Transmembrane</keyword>
<sequence>MVSIYDIKPQFQNLLRPIVRRLAKTGVTPNQVTVAAIVLSLITGGLLYLFHENSFVLLLIPIVMFVRMVLNAIDGMLAKEHDMKTTLGNLLNEIGDVVSDAFLYLPFAFISDFSPPLIVGIVLFAIISEMTGVLGEVIGASRRYDGPMGKSDRAFAFGLLALLQAFQLLPASWITGFLSAILLLIIMNIFIRIKQSLKELK</sequence>
<dbReference type="RefSeq" id="WP_317966231.1">
    <property type="nucleotide sequence ID" value="NZ_CP129118.1"/>
</dbReference>
<keyword evidence="1" id="KW-0472">Membrane</keyword>
<feature type="transmembrane region" description="Helical" evidence="1">
    <location>
        <begin position="117"/>
        <end position="139"/>
    </location>
</feature>
<feature type="transmembrane region" description="Helical" evidence="1">
    <location>
        <begin position="151"/>
        <end position="167"/>
    </location>
</feature>
<dbReference type="GO" id="GO:0016740">
    <property type="term" value="F:transferase activity"/>
    <property type="evidence" value="ECO:0007669"/>
    <property type="project" value="UniProtKB-KW"/>
</dbReference>
<evidence type="ECO:0000256" key="1">
    <source>
        <dbReference type="SAM" id="Phobius"/>
    </source>
</evidence>
<dbReference type="Gene3D" id="1.20.120.1760">
    <property type="match status" value="1"/>
</dbReference>
<keyword evidence="3" id="KW-1185">Reference proteome</keyword>
<feature type="transmembrane region" description="Helical" evidence="1">
    <location>
        <begin position="30"/>
        <end position="50"/>
    </location>
</feature>
<accession>A0ABZ0L2A9</accession>
<name>A0ABZ0L2A9_9BACL</name>
<evidence type="ECO:0000313" key="3">
    <source>
        <dbReference type="Proteomes" id="UP001303902"/>
    </source>
</evidence>
<dbReference type="InterPro" id="IPR043130">
    <property type="entry name" value="CDP-OH_PTrfase_TM_dom"/>
</dbReference>
<dbReference type="Pfam" id="PF01066">
    <property type="entry name" value="CDP-OH_P_transf"/>
    <property type="match status" value="1"/>
</dbReference>
<organism evidence="2 3">
    <name type="scientific">Sporosarcina oncorhynchi</name>
    <dbReference type="NCBI Taxonomy" id="3056444"/>
    <lineage>
        <taxon>Bacteria</taxon>
        <taxon>Bacillati</taxon>
        <taxon>Bacillota</taxon>
        <taxon>Bacilli</taxon>
        <taxon>Bacillales</taxon>
        <taxon>Caryophanaceae</taxon>
        <taxon>Sporosarcina</taxon>
    </lineage>
</organism>
<dbReference type="EC" id="2.7.8.-" evidence="2"/>
<dbReference type="InterPro" id="IPR000462">
    <property type="entry name" value="CDP-OH_P_trans"/>
</dbReference>
<keyword evidence="2" id="KW-0808">Transferase</keyword>